<dbReference type="AlphaFoldDB" id="A0A094ZZK0"/>
<dbReference type="InterPro" id="IPR019906">
    <property type="entry name" value="Ribosomal_uL6_bac-type"/>
</dbReference>
<name>A0A094ZZK0_9HYPH</name>
<dbReference type="PRINTS" id="PR00059">
    <property type="entry name" value="RIBOSOMALL6"/>
</dbReference>
<evidence type="ECO:0000256" key="5">
    <source>
        <dbReference type="RuleBase" id="RU003869"/>
    </source>
</evidence>
<evidence type="ECO:0000256" key="2">
    <source>
        <dbReference type="ARBA" id="ARBA00022980"/>
    </source>
</evidence>
<evidence type="ECO:0000259" key="7">
    <source>
        <dbReference type="Pfam" id="PF00347"/>
    </source>
</evidence>
<proteinExistence type="inferred from homology"/>
<dbReference type="PATRIC" id="fig|556287.8.peg.534"/>
<dbReference type="PANTHER" id="PTHR11655:SF14">
    <property type="entry name" value="LARGE RIBOSOMAL SUBUNIT PROTEIN UL6M"/>
    <property type="match status" value="1"/>
</dbReference>
<evidence type="ECO:0000256" key="6">
    <source>
        <dbReference type="RuleBase" id="RU003870"/>
    </source>
</evidence>
<gene>
    <name evidence="4" type="primary">rplF</name>
    <name evidence="8" type="ORF">DJ66_0557</name>
</gene>
<dbReference type="InterPro" id="IPR000702">
    <property type="entry name" value="Ribosomal_uL6-like"/>
</dbReference>
<comment type="function">
    <text evidence="4 6">This protein binds to the 23S rRNA, and is important in its secondary structure. It is located near the subunit interface in the base of the L7/L12 stalk, and near the tRNA binding site of the peptidyltransferase center.</text>
</comment>
<feature type="domain" description="Large ribosomal subunit protein uL6 alpha-beta" evidence="7">
    <location>
        <begin position="11"/>
        <end position="82"/>
    </location>
</feature>
<organism evidence="8 9">
    <name type="scientific">Candidatus Liberibacter solanacearum</name>
    <dbReference type="NCBI Taxonomy" id="556287"/>
    <lineage>
        <taxon>Bacteria</taxon>
        <taxon>Pseudomonadati</taxon>
        <taxon>Pseudomonadota</taxon>
        <taxon>Alphaproteobacteria</taxon>
        <taxon>Hyphomicrobiales</taxon>
        <taxon>Rhizobiaceae</taxon>
        <taxon>Liberibacter</taxon>
    </lineage>
</organism>
<dbReference type="InterPro" id="IPR036789">
    <property type="entry name" value="Ribosomal_uL6-like_a/b-dom_sf"/>
</dbReference>
<keyword evidence="4 6" id="KW-0694">RNA-binding</keyword>
<keyword evidence="2 4" id="KW-0689">Ribosomal protein</keyword>
<dbReference type="SUPFAM" id="SSF56053">
    <property type="entry name" value="Ribosomal protein L6"/>
    <property type="match status" value="2"/>
</dbReference>
<keyword evidence="3 4" id="KW-0687">Ribonucleoprotein</keyword>
<dbReference type="InterPro" id="IPR020040">
    <property type="entry name" value="Ribosomal_uL6_a/b-dom"/>
</dbReference>
<evidence type="ECO:0000256" key="4">
    <source>
        <dbReference type="HAMAP-Rule" id="MF_01365"/>
    </source>
</evidence>
<dbReference type="Pfam" id="PF00347">
    <property type="entry name" value="Ribosomal_L6"/>
    <property type="match status" value="2"/>
</dbReference>
<comment type="subunit">
    <text evidence="4">Part of the 50S ribosomal subunit.</text>
</comment>
<dbReference type="Gene3D" id="3.90.930.12">
    <property type="entry name" value="Ribosomal protein L6, alpha-beta domain"/>
    <property type="match status" value="2"/>
</dbReference>
<accession>A0A094ZZK0</accession>
<dbReference type="GO" id="GO:0003735">
    <property type="term" value="F:structural constituent of ribosome"/>
    <property type="evidence" value="ECO:0007669"/>
    <property type="project" value="UniProtKB-UniRule"/>
</dbReference>
<evidence type="ECO:0000313" key="8">
    <source>
        <dbReference type="EMBL" id="KJZ81830.1"/>
    </source>
</evidence>
<evidence type="ECO:0000313" key="9">
    <source>
        <dbReference type="Proteomes" id="UP000033731"/>
    </source>
</evidence>
<protein>
    <recommendedName>
        <fullName evidence="4">Large ribosomal subunit protein uL6</fullName>
    </recommendedName>
</protein>
<dbReference type="HAMAP" id="MF_01365_B">
    <property type="entry name" value="Ribosomal_uL6_B"/>
    <property type="match status" value="1"/>
</dbReference>
<dbReference type="GO" id="GO:0019843">
    <property type="term" value="F:rRNA binding"/>
    <property type="evidence" value="ECO:0007669"/>
    <property type="project" value="UniProtKB-UniRule"/>
</dbReference>
<dbReference type="PANTHER" id="PTHR11655">
    <property type="entry name" value="60S/50S RIBOSOMAL PROTEIN L6/L9"/>
    <property type="match status" value="1"/>
</dbReference>
<dbReference type="RefSeq" id="WP_034442603.1">
    <property type="nucleotide sequence ID" value="NZ_JMTK01000002.1"/>
</dbReference>
<dbReference type="NCBIfam" id="TIGR03654">
    <property type="entry name" value="L6_bact"/>
    <property type="match status" value="1"/>
</dbReference>
<dbReference type="FunFam" id="3.90.930.12:FF:000001">
    <property type="entry name" value="50S ribosomal protein L6"/>
    <property type="match status" value="1"/>
</dbReference>
<sequence>MSRIGKKSIQIPSGVDVAIENREIKVKGPKGQLSFMVTDDIDVVSDKGMLSVNVVGNSKVSRSIWGMSRTMISNLFHGVTTGYQRKLEISGVGCRAFMDGANLKMSLGFSHDIIYSPLEGVSISVSKSTEIVVSGIDKQKVGQVAADIRSYRTAEPYKGKGIKYSDEVVVRKIGKKK</sequence>
<comment type="similarity">
    <text evidence="1 4 5">Belongs to the universal ribosomal protein uL6 family.</text>
</comment>
<evidence type="ECO:0000256" key="1">
    <source>
        <dbReference type="ARBA" id="ARBA00009356"/>
    </source>
</evidence>
<feature type="domain" description="Large ribosomal subunit protein uL6 alpha-beta" evidence="7">
    <location>
        <begin position="91"/>
        <end position="164"/>
    </location>
</feature>
<dbReference type="GO" id="GO:0022625">
    <property type="term" value="C:cytosolic large ribosomal subunit"/>
    <property type="evidence" value="ECO:0007669"/>
    <property type="project" value="UniProtKB-UniRule"/>
</dbReference>
<evidence type="ECO:0000256" key="3">
    <source>
        <dbReference type="ARBA" id="ARBA00023274"/>
    </source>
</evidence>
<reference evidence="8 9" key="1">
    <citation type="journal article" date="2015" name="Phytopathology">
        <title>Genomes of Candidatus Liberibacter solanacearum haplotype A from New Zealand and the USA suggest significant genome plasticity in the species.</title>
        <authorList>
            <person name="Thompson S.M."/>
            <person name="Johnson C.P."/>
            <person name="Lu A.Y."/>
            <person name="Frampton R.A."/>
            <person name="Sullivan K.L."/>
            <person name="Fiers M.W."/>
            <person name="Crowhurst R.N."/>
            <person name="Pitman A.R."/>
            <person name="Scott I."/>
            <person name="Gudmestad N.C."/>
            <person name="Smith G.R."/>
        </authorList>
    </citation>
    <scope>NUCLEOTIDE SEQUENCE [LARGE SCALE GENOMIC DNA]</scope>
    <source>
        <strain evidence="8 9">LsoNZ1</strain>
    </source>
</reference>
<dbReference type="PIRSF" id="PIRSF002162">
    <property type="entry name" value="Ribosomal_L6"/>
    <property type="match status" value="1"/>
</dbReference>
<keyword evidence="4 6" id="KW-0699">rRNA-binding</keyword>
<keyword evidence="9" id="KW-1185">Reference proteome</keyword>
<dbReference type="GO" id="GO:0002181">
    <property type="term" value="P:cytoplasmic translation"/>
    <property type="evidence" value="ECO:0007669"/>
    <property type="project" value="TreeGrafter"/>
</dbReference>
<dbReference type="EMBL" id="JMTK01000002">
    <property type="protein sequence ID" value="KJZ81830.1"/>
    <property type="molecule type" value="Genomic_DNA"/>
</dbReference>
<comment type="caution">
    <text evidence="8">The sequence shown here is derived from an EMBL/GenBank/DDBJ whole genome shotgun (WGS) entry which is preliminary data.</text>
</comment>
<dbReference type="Proteomes" id="UP000033731">
    <property type="component" value="Unassembled WGS sequence"/>
</dbReference>